<sequence>MKSARCYGITPSFDSSVSGSAPGLQAPMSMRLVLRTGREMRDSLVPSVSISFFLE</sequence>
<proteinExistence type="predicted"/>
<dbReference type="EMBL" id="JACVVK020000133">
    <property type="protein sequence ID" value="KAK7489881.1"/>
    <property type="molecule type" value="Genomic_DNA"/>
</dbReference>
<comment type="caution">
    <text evidence="1">The sequence shown here is derived from an EMBL/GenBank/DDBJ whole genome shotgun (WGS) entry which is preliminary data.</text>
</comment>
<protein>
    <submittedName>
        <fullName evidence="1">Uncharacterized protein</fullName>
    </submittedName>
</protein>
<gene>
    <name evidence="1" type="ORF">BaRGS_00018903</name>
</gene>
<evidence type="ECO:0000313" key="2">
    <source>
        <dbReference type="Proteomes" id="UP001519460"/>
    </source>
</evidence>
<keyword evidence="2" id="KW-1185">Reference proteome</keyword>
<name>A0ABD0KRF6_9CAEN</name>
<accession>A0ABD0KRF6</accession>
<dbReference type="AlphaFoldDB" id="A0ABD0KRF6"/>
<reference evidence="1 2" key="1">
    <citation type="journal article" date="2023" name="Sci. Data">
        <title>Genome assembly of the Korean intertidal mud-creeper Batillaria attramentaria.</title>
        <authorList>
            <person name="Patra A.K."/>
            <person name="Ho P.T."/>
            <person name="Jun S."/>
            <person name="Lee S.J."/>
            <person name="Kim Y."/>
            <person name="Won Y.J."/>
        </authorList>
    </citation>
    <scope>NUCLEOTIDE SEQUENCE [LARGE SCALE GENOMIC DNA]</scope>
    <source>
        <strain evidence="1">Wonlab-2016</strain>
    </source>
</reference>
<feature type="non-terminal residue" evidence="1">
    <location>
        <position position="55"/>
    </location>
</feature>
<organism evidence="1 2">
    <name type="scientific">Batillaria attramentaria</name>
    <dbReference type="NCBI Taxonomy" id="370345"/>
    <lineage>
        <taxon>Eukaryota</taxon>
        <taxon>Metazoa</taxon>
        <taxon>Spiralia</taxon>
        <taxon>Lophotrochozoa</taxon>
        <taxon>Mollusca</taxon>
        <taxon>Gastropoda</taxon>
        <taxon>Caenogastropoda</taxon>
        <taxon>Sorbeoconcha</taxon>
        <taxon>Cerithioidea</taxon>
        <taxon>Batillariidae</taxon>
        <taxon>Batillaria</taxon>
    </lineage>
</organism>
<evidence type="ECO:0000313" key="1">
    <source>
        <dbReference type="EMBL" id="KAK7489881.1"/>
    </source>
</evidence>
<dbReference type="Proteomes" id="UP001519460">
    <property type="component" value="Unassembled WGS sequence"/>
</dbReference>